<dbReference type="EMBL" id="JABEZV010000010">
    <property type="protein sequence ID" value="MBA0722935.1"/>
    <property type="molecule type" value="Genomic_DNA"/>
</dbReference>
<comment type="caution">
    <text evidence="1">The sequence shown here is derived from an EMBL/GenBank/DDBJ whole genome shotgun (WGS) entry which is preliminary data.</text>
</comment>
<sequence length="43" mass="5145">MQLLKKIANMEIYDFPSHNRGNKKHVRDLELTTKTVNRFITSR</sequence>
<organism evidence="1 2">
    <name type="scientific">Gossypium laxum</name>
    <dbReference type="NCBI Taxonomy" id="34288"/>
    <lineage>
        <taxon>Eukaryota</taxon>
        <taxon>Viridiplantae</taxon>
        <taxon>Streptophyta</taxon>
        <taxon>Embryophyta</taxon>
        <taxon>Tracheophyta</taxon>
        <taxon>Spermatophyta</taxon>
        <taxon>Magnoliopsida</taxon>
        <taxon>eudicotyledons</taxon>
        <taxon>Gunneridae</taxon>
        <taxon>Pentapetalae</taxon>
        <taxon>rosids</taxon>
        <taxon>malvids</taxon>
        <taxon>Malvales</taxon>
        <taxon>Malvaceae</taxon>
        <taxon>Malvoideae</taxon>
        <taxon>Gossypium</taxon>
    </lineage>
</organism>
<gene>
    <name evidence="1" type="ORF">Golax_003565</name>
</gene>
<evidence type="ECO:0000313" key="1">
    <source>
        <dbReference type="EMBL" id="MBA0722935.1"/>
    </source>
</evidence>
<dbReference type="Proteomes" id="UP000593574">
    <property type="component" value="Unassembled WGS sequence"/>
</dbReference>
<keyword evidence="2" id="KW-1185">Reference proteome</keyword>
<evidence type="ECO:0000313" key="2">
    <source>
        <dbReference type="Proteomes" id="UP000593574"/>
    </source>
</evidence>
<reference evidence="1 2" key="1">
    <citation type="journal article" date="2019" name="Genome Biol. Evol.">
        <title>Insights into the evolution of the New World diploid cottons (Gossypium, subgenus Houzingenia) based on genome sequencing.</title>
        <authorList>
            <person name="Grover C.E."/>
            <person name="Arick M.A. 2nd"/>
            <person name="Thrash A."/>
            <person name="Conover J.L."/>
            <person name="Sanders W.S."/>
            <person name="Peterson D.G."/>
            <person name="Frelichowski J.E."/>
            <person name="Scheffler J.A."/>
            <person name="Scheffler B.E."/>
            <person name="Wendel J.F."/>
        </authorList>
    </citation>
    <scope>NUCLEOTIDE SEQUENCE [LARGE SCALE GENOMIC DNA]</scope>
    <source>
        <strain evidence="1">4</strain>
        <tissue evidence="1">Leaf</tissue>
    </source>
</reference>
<name>A0A7J9AG08_9ROSI</name>
<proteinExistence type="predicted"/>
<accession>A0A7J9AG08</accession>
<dbReference type="AlphaFoldDB" id="A0A7J9AG08"/>
<protein>
    <submittedName>
        <fullName evidence="1">Uncharacterized protein</fullName>
    </submittedName>
</protein>